<dbReference type="EMBL" id="KZ559119">
    <property type="protein sequence ID" value="PLB41735.1"/>
    <property type="molecule type" value="Genomic_DNA"/>
</dbReference>
<keyword evidence="2" id="KW-1185">Reference proteome</keyword>
<dbReference type="AlphaFoldDB" id="A0A2I2FM85"/>
<organism evidence="1 2">
    <name type="scientific">Aspergillus candidus</name>
    <dbReference type="NCBI Taxonomy" id="41067"/>
    <lineage>
        <taxon>Eukaryota</taxon>
        <taxon>Fungi</taxon>
        <taxon>Dikarya</taxon>
        <taxon>Ascomycota</taxon>
        <taxon>Pezizomycotina</taxon>
        <taxon>Eurotiomycetes</taxon>
        <taxon>Eurotiomycetidae</taxon>
        <taxon>Eurotiales</taxon>
        <taxon>Aspergillaceae</taxon>
        <taxon>Aspergillus</taxon>
        <taxon>Aspergillus subgen. Circumdati</taxon>
    </lineage>
</organism>
<dbReference type="OrthoDB" id="6614653at2759"/>
<dbReference type="RefSeq" id="XP_024675747.1">
    <property type="nucleotide sequence ID" value="XM_024815791.1"/>
</dbReference>
<evidence type="ECO:0000313" key="2">
    <source>
        <dbReference type="Proteomes" id="UP000234585"/>
    </source>
</evidence>
<evidence type="ECO:0008006" key="3">
    <source>
        <dbReference type="Google" id="ProtNLM"/>
    </source>
</evidence>
<accession>A0A2I2FM85</accession>
<dbReference type="Proteomes" id="UP000234585">
    <property type="component" value="Unassembled WGS sequence"/>
</dbReference>
<evidence type="ECO:0000313" key="1">
    <source>
        <dbReference type="EMBL" id="PLB41735.1"/>
    </source>
</evidence>
<gene>
    <name evidence="1" type="ORF">BDW47DRAFT_122189</name>
</gene>
<proteinExistence type="predicted"/>
<name>A0A2I2FM85_ASPCN</name>
<protein>
    <recommendedName>
        <fullName evidence="3">AMP-dependent synthetase/ligase domain-containing protein</fullName>
    </recommendedName>
</protein>
<reference evidence="1 2" key="1">
    <citation type="submission" date="2017-12" db="EMBL/GenBank/DDBJ databases">
        <authorList>
            <consortium name="DOE Joint Genome Institute"/>
            <person name="Haridas S."/>
            <person name="Kjaerbolling I."/>
            <person name="Vesth T.C."/>
            <person name="Frisvad J.C."/>
            <person name="Nybo J.L."/>
            <person name="Theobald S."/>
            <person name="Kuo A."/>
            <person name="Bowyer P."/>
            <person name="Matsuda Y."/>
            <person name="Mondo S."/>
            <person name="Lyhne E.K."/>
            <person name="Kogle M.E."/>
            <person name="Clum A."/>
            <person name="Lipzen A."/>
            <person name="Salamov A."/>
            <person name="Ngan C.Y."/>
            <person name="Daum C."/>
            <person name="Chiniquy J."/>
            <person name="Barry K."/>
            <person name="LaButti K."/>
            <person name="Simmons B.A."/>
            <person name="Magnuson J.K."/>
            <person name="Mortensen U.H."/>
            <person name="Larsen T.O."/>
            <person name="Grigoriev I.V."/>
            <person name="Baker S.E."/>
            <person name="Andersen M.R."/>
            <person name="Nordberg H.P."/>
            <person name="Cantor M.N."/>
            <person name="Hua S.X."/>
        </authorList>
    </citation>
    <scope>NUCLEOTIDE SEQUENCE [LARGE SCALE GENOMIC DNA]</scope>
    <source>
        <strain evidence="1 2">CBS 102.13</strain>
    </source>
</reference>
<sequence length="189" mass="20820">MTITPDSTPPPNDAIFRKLLRVAQEKPDPILRNDLVLGRDLYGDQLLRDVRGPGGNRDTDRYVGILAPTGYELVVAALAGLALILCPSQSRFAGPDAPLDTIRAVVQRSPIHVVCLSSRHAHRAAAIGLARLRHDLQLRLKSTQHPIALRVLRDHDGMQLTDVGKIDRVSIARQLSGPDTSSAEWWECY</sequence>
<dbReference type="GeneID" id="36522951"/>